<comment type="caution">
    <text evidence="2">The sequence shown here is derived from an EMBL/GenBank/DDBJ whole genome shotgun (WGS) entry which is preliminary data.</text>
</comment>
<dbReference type="Proteomes" id="UP001500864">
    <property type="component" value="Unassembled WGS sequence"/>
</dbReference>
<keyword evidence="1" id="KW-0812">Transmembrane</keyword>
<feature type="transmembrane region" description="Helical" evidence="1">
    <location>
        <begin position="6"/>
        <end position="30"/>
    </location>
</feature>
<reference evidence="3" key="1">
    <citation type="journal article" date="2019" name="Int. J. Syst. Evol. Microbiol.">
        <title>The Global Catalogue of Microorganisms (GCM) 10K type strain sequencing project: providing services to taxonomists for standard genome sequencing and annotation.</title>
        <authorList>
            <consortium name="The Broad Institute Genomics Platform"/>
            <consortium name="The Broad Institute Genome Sequencing Center for Infectious Disease"/>
            <person name="Wu L."/>
            <person name="Ma J."/>
        </authorList>
    </citation>
    <scope>NUCLEOTIDE SEQUENCE [LARGE SCALE GENOMIC DNA]</scope>
    <source>
        <strain evidence="3">JCM 17712</strain>
    </source>
</reference>
<name>A0ABP9NDQ6_9HYPH</name>
<organism evidence="2 3">
    <name type="scientific">Bartonella jaculi</name>
    <dbReference type="NCBI Taxonomy" id="686226"/>
    <lineage>
        <taxon>Bacteria</taxon>
        <taxon>Pseudomonadati</taxon>
        <taxon>Pseudomonadota</taxon>
        <taxon>Alphaproteobacteria</taxon>
        <taxon>Hyphomicrobiales</taxon>
        <taxon>Bartonellaceae</taxon>
        <taxon>Bartonella</taxon>
    </lineage>
</organism>
<keyword evidence="1" id="KW-1133">Transmembrane helix</keyword>
<gene>
    <name evidence="2" type="ORF">GCM10023261_18030</name>
</gene>
<evidence type="ECO:0000313" key="3">
    <source>
        <dbReference type="Proteomes" id="UP001500864"/>
    </source>
</evidence>
<evidence type="ECO:0000256" key="1">
    <source>
        <dbReference type="SAM" id="Phobius"/>
    </source>
</evidence>
<accession>A0ABP9NDQ6</accession>
<proteinExistence type="predicted"/>
<evidence type="ECO:0000313" key="2">
    <source>
        <dbReference type="EMBL" id="GAA5114998.1"/>
    </source>
</evidence>
<keyword evidence="1" id="KW-0472">Membrane</keyword>
<protein>
    <submittedName>
        <fullName evidence="2">Uncharacterized protein</fullName>
    </submittedName>
</protein>
<keyword evidence="3" id="KW-1185">Reference proteome</keyword>
<dbReference type="EMBL" id="BAABIZ010000155">
    <property type="protein sequence ID" value="GAA5114998.1"/>
    <property type="molecule type" value="Genomic_DNA"/>
</dbReference>
<sequence length="57" mass="6761">MFLVILLVWYFDIISLWTAFIIAIISLVYAEYSLSEANNEIRMLKNEIKEAKNTIEY</sequence>